<dbReference type="Pfam" id="PF06220">
    <property type="entry name" value="zf-U1"/>
    <property type="match status" value="1"/>
</dbReference>
<evidence type="ECO:0000256" key="7">
    <source>
        <dbReference type="SAM" id="MobiDB-lite"/>
    </source>
</evidence>
<dbReference type="Gene3D" id="3.30.160.60">
    <property type="entry name" value="Classic Zinc Finger"/>
    <property type="match status" value="1"/>
</dbReference>
<dbReference type="PANTHER" id="PTHR13173">
    <property type="entry name" value="WW DOMAIN BINDING PROTEIN 4"/>
    <property type="match status" value="1"/>
</dbReference>
<dbReference type="GO" id="GO:0000398">
    <property type="term" value="P:mRNA splicing, via spliceosome"/>
    <property type="evidence" value="ECO:0007669"/>
    <property type="project" value="InterPro"/>
</dbReference>
<evidence type="ECO:0000256" key="1">
    <source>
        <dbReference type="ARBA" id="ARBA00004123"/>
    </source>
</evidence>
<dbReference type="InterPro" id="IPR036020">
    <property type="entry name" value="WW_dom_sf"/>
</dbReference>
<dbReference type="PANTHER" id="PTHR13173:SF10">
    <property type="entry name" value="WW DOMAIN-BINDING PROTEIN 4"/>
    <property type="match status" value="1"/>
</dbReference>
<dbReference type="GO" id="GO:0071011">
    <property type="term" value="C:precatalytic spliceosome"/>
    <property type="evidence" value="ECO:0007669"/>
    <property type="project" value="TreeGrafter"/>
</dbReference>
<dbReference type="PROSITE" id="PS01159">
    <property type="entry name" value="WW_DOMAIN_1"/>
    <property type="match status" value="1"/>
</dbReference>
<evidence type="ECO:0000313" key="11">
    <source>
        <dbReference type="Proteomes" id="UP000324629"/>
    </source>
</evidence>
<evidence type="ECO:0000259" key="8">
    <source>
        <dbReference type="PROSITE" id="PS50020"/>
    </source>
</evidence>
<keyword evidence="3" id="KW-0863">Zinc-finger</keyword>
<keyword evidence="4" id="KW-0862">Zinc</keyword>
<dbReference type="SUPFAM" id="SSF57667">
    <property type="entry name" value="beta-beta-alpha zinc fingers"/>
    <property type="match status" value="1"/>
</dbReference>
<dbReference type="PROSITE" id="PS50020">
    <property type="entry name" value="WW_DOMAIN_2"/>
    <property type="match status" value="1"/>
</dbReference>
<sequence length="374" mass="41896">MNETLNQMADYWKSNPRKYCEVCKCWMADNKISIQNHESGMRHKANVDKKMNELQRNNKNAERDEQNLRNNLQQINDAAFVGMMKDLARDPALAKRYGVVLTEHAQEEVIEKVAALNGKPKSEPTPGKKAATKTSVCEWHEATAADGRKYYWNAITRATQWERPAGLIAQEVVSVKEEKNRLQQFVLSRLVELSESGSESATAAVHKAFNADEPEPEVAKEDKSELFKIARKRKKSEAESHSLSRPYNGPKIDLLGQWVTVNDTPPKLPKLDLPGEHVGLSSNLSKKLQSQTDPADDIDPKFAVLAHLEETTEANIQSARQLETSEKQLVPGLLSGSEQTEFKSGTERSLPKLVFRRGPSSSSSRNFRTAASDD</sequence>
<dbReference type="EMBL" id="QNGE01001278">
    <property type="protein sequence ID" value="KAA3677954.1"/>
    <property type="molecule type" value="Genomic_DNA"/>
</dbReference>
<feature type="region of interest" description="Disordered" evidence="7">
    <location>
        <begin position="330"/>
        <end position="374"/>
    </location>
</feature>
<dbReference type="InterPro" id="IPR036236">
    <property type="entry name" value="Znf_C2H2_sf"/>
</dbReference>
<gene>
    <name evidence="10" type="ORF">DEA37_0000394</name>
</gene>
<keyword evidence="5" id="KW-0539">Nucleus</keyword>
<dbReference type="InterPro" id="IPR000690">
    <property type="entry name" value="Matrin/U1-C_Znf_C2H2"/>
</dbReference>
<comment type="caution">
    <text evidence="10">The sequence shown here is derived from an EMBL/GenBank/DDBJ whole genome shotgun (WGS) entry which is preliminary data.</text>
</comment>
<dbReference type="SMART" id="SM00451">
    <property type="entry name" value="ZnF_U1"/>
    <property type="match status" value="1"/>
</dbReference>
<name>A0A5J4NR42_9TREM</name>
<reference evidence="10 11" key="1">
    <citation type="journal article" date="2019" name="Gigascience">
        <title>Whole-genome sequence of the oriental lung fluke Paragonimus westermani.</title>
        <authorList>
            <person name="Oey H."/>
            <person name="Zakrzewski M."/>
            <person name="Narain K."/>
            <person name="Devi K.R."/>
            <person name="Agatsuma T."/>
            <person name="Nawaratna S."/>
            <person name="Gobert G.N."/>
            <person name="Jones M.K."/>
            <person name="Ragan M.A."/>
            <person name="McManus D.P."/>
            <person name="Krause L."/>
        </authorList>
    </citation>
    <scope>NUCLEOTIDE SEQUENCE [LARGE SCALE GENOMIC DNA]</scope>
    <source>
        <strain evidence="10 11">IND2009</strain>
    </source>
</reference>
<dbReference type="GO" id="GO:0003723">
    <property type="term" value="F:RNA binding"/>
    <property type="evidence" value="ECO:0007669"/>
    <property type="project" value="TreeGrafter"/>
</dbReference>
<dbReference type="InterPro" id="IPR040023">
    <property type="entry name" value="WBP4"/>
</dbReference>
<comment type="subcellular location">
    <subcellularLocation>
        <location evidence="1">Nucleus</location>
    </subcellularLocation>
</comment>
<dbReference type="AlphaFoldDB" id="A0A5J4NR42"/>
<dbReference type="SUPFAM" id="SSF51045">
    <property type="entry name" value="WW domain"/>
    <property type="match status" value="1"/>
</dbReference>
<feature type="domain" description="WW" evidence="8">
    <location>
        <begin position="139"/>
        <end position="166"/>
    </location>
</feature>
<dbReference type="CDD" id="cd00201">
    <property type="entry name" value="WW"/>
    <property type="match status" value="1"/>
</dbReference>
<evidence type="ECO:0000256" key="2">
    <source>
        <dbReference type="ARBA" id="ARBA00022723"/>
    </source>
</evidence>
<dbReference type="InterPro" id="IPR013085">
    <property type="entry name" value="U1-CZ_Znf_C2H2"/>
</dbReference>
<dbReference type="GO" id="GO:0008270">
    <property type="term" value="F:zinc ion binding"/>
    <property type="evidence" value="ECO:0007669"/>
    <property type="project" value="UniProtKB-KW"/>
</dbReference>
<keyword evidence="6" id="KW-0175">Coiled coil</keyword>
<keyword evidence="11" id="KW-1185">Reference proteome</keyword>
<dbReference type="Gene3D" id="2.20.70.10">
    <property type="match status" value="1"/>
</dbReference>
<feature type="compositionally biased region" description="Basic and acidic residues" evidence="7">
    <location>
        <begin position="340"/>
        <end position="350"/>
    </location>
</feature>
<dbReference type="InterPro" id="IPR001202">
    <property type="entry name" value="WW_dom"/>
</dbReference>
<proteinExistence type="predicted"/>
<keyword evidence="2" id="KW-0479">Metal-binding</keyword>
<feature type="compositionally biased region" description="Polar residues" evidence="7">
    <location>
        <begin position="359"/>
        <end position="374"/>
    </location>
</feature>
<evidence type="ECO:0000256" key="5">
    <source>
        <dbReference type="ARBA" id="ARBA00023242"/>
    </source>
</evidence>
<feature type="domain" description="Matrin-type" evidence="9">
    <location>
        <begin position="18"/>
        <end position="49"/>
    </location>
</feature>
<organism evidence="10 11">
    <name type="scientific">Paragonimus westermani</name>
    <dbReference type="NCBI Taxonomy" id="34504"/>
    <lineage>
        <taxon>Eukaryota</taxon>
        <taxon>Metazoa</taxon>
        <taxon>Spiralia</taxon>
        <taxon>Lophotrochozoa</taxon>
        <taxon>Platyhelminthes</taxon>
        <taxon>Trematoda</taxon>
        <taxon>Digenea</taxon>
        <taxon>Plagiorchiida</taxon>
        <taxon>Troglotremata</taxon>
        <taxon>Troglotrematidae</taxon>
        <taxon>Paragonimus</taxon>
    </lineage>
</organism>
<dbReference type="Proteomes" id="UP000324629">
    <property type="component" value="Unassembled WGS sequence"/>
</dbReference>
<protein>
    <submittedName>
        <fullName evidence="10">WW domain-binding protein 4</fullName>
    </submittedName>
</protein>
<evidence type="ECO:0000256" key="4">
    <source>
        <dbReference type="ARBA" id="ARBA00022833"/>
    </source>
</evidence>
<evidence type="ECO:0000256" key="3">
    <source>
        <dbReference type="ARBA" id="ARBA00022771"/>
    </source>
</evidence>
<dbReference type="Pfam" id="PF00397">
    <property type="entry name" value="WW"/>
    <property type="match status" value="1"/>
</dbReference>
<evidence type="ECO:0000259" key="9">
    <source>
        <dbReference type="PROSITE" id="PS50171"/>
    </source>
</evidence>
<dbReference type="PROSITE" id="PS50171">
    <property type="entry name" value="ZF_MATRIN"/>
    <property type="match status" value="1"/>
</dbReference>
<dbReference type="SMART" id="SM00456">
    <property type="entry name" value="WW"/>
    <property type="match status" value="1"/>
</dbReference>
<evidence type="ECO:0000256" key="6">
    <source>
        <dbReference type="SAM" id="Coils"/>
    </source>
</evidence>
<accession>A0A5J4NR42</accession>
<feature type="coiled-coil region" evidence="6">
    <location>
        <begin position="44"/>
        <end position="78"/>
    </location>
</feature>
<dbReference type="InterPro" id="IPR003604">
    <property type="entry name" value="Matrin/U1-like-C_Znf_C2H2"/>
</dbReference>
<evidence type="ECO:0000313" key="10">
    <source>
        <dbReference type="EMBL" id="KAA3677954.1"/>
    </source>
</evidence>